<proteinExistence type="predicted"/>
<evidence type="ECO:0000313" key="2">
    <source>
        <dbReference type="EMBL" id="OAI26702.1"/>
    </source>
</evidence>
<gene>
    <name evidence="2" type="ORF">A1356_00780</name>
</gene>
<dbReference type="AlphaFoldDB" id="A0AA91I5K4"/>
<evidence type="ECO:0000313" key="3">
    <source>
        <dbReference type="Proteomes" id="UP000077734"/>
    </source>
</evidence>
<name>A0AA91I5K4_9GAMM</name>
<dbReference type="RefSeq" id="WP_064026947.1">
    <property type="nucleotide sequence ID" value="NZ_LUUL01000069.1"/>
</dbReference>
<feature type="compositionally biased region" description="Basic and acidic residues" evidence="1">
    <location>
        <begin position="96"/>
        <end position="107"/>
    </location>
</feature>
<protein>
    <submittedName>
        <fullName evidence="2">Uncharacterized protein</fullName>
    </submittedName>
</protein>
<sequence length="107" mass="11318">MQSVAGKISNFRISVRRFFAGFLGLPNAENGEANDGISEERNAASVHEVCFIACCYLLDISDFNIATDAGGYGNFGRAANVAPVPAQAHPATGAEPEQRQRSGGKNE</sequence>
<feature type="region of interest" description="Disordered" evidence="1">
    <location>
        <begin position="84"/>
        <end position="107"/>
    </location>
</feature>
<dbReference type="EMBL" id="LUUL01000069">
    <property type="protein sequence ID" value="OAI26702.1"/>
    <property type="molecule type" value="Genomic_DNA"/>
</dbReference>
<comment type="caution">
    <text evidence="2">The sequence shown here is derived from an EMBL/GenBank/DDBJ whole genome shotgun (WGS) entry which is preliminary data.</text>
</comment>
<dbReference type="Proteomes" id="UP000077734">
    <property type="component" value="Unassembled WGS sequence"/>
</dbReference>
<accession>A0AA91I5K4</accession>
<evidence type="ECO:0000256" key="1">
    <source>
        <dbReference type="SAM" id="MobiDB-lite"/>
    </source>
</evidence>
<keyword evidence="3" id="KW-1185">Reference proteome</keyword>
<reference evidence="2 3" key="1">
    <citation type="submission" date="2016-03" db="EMBL/GenBank/DDBJ databases">
        <authorList>
            <person name="Heylen K."/>
            <person name="De Vos P."/>
            <person name="Vekeman B."/>
        </authorList>
    </citation>
    <scope>NUCLEOTIDE SEQUENCE [LARGE SCALE GENOMIC DNA]</scope>
    <source>
        <strain evidence="2 3">R-49807</strain>
    </source>
</reference>
<organism evidence="2 3">
    <name type="scientific">Methylomonas koyamae</name>
    <dbReference type="NCBI Taxonomy" id="702114"/>
    <lineage>
        <taxon>Bacteria</taxon>
        <taxon>Pseudomonadati</taxon>
        <taxon>Pseudomonadota</taxon>
        <taxon>Gammaproteobacteria</taxon>
        <taxon>Methylococcales</taxon>
        <taxon>Methylococcaceae</taxon>
        <taxon>Methylomonas</taxon>
    </lineage>
</organism>